<gene>
    <name evidence="1" type="ordered locus">Srot_2672</name>
</gene>
<dbReference type="HOGENOM" id="CLU_2958132_0_0_11"/>
<reference evidence="1 2" key="1">
    <citation type="journal article" date="2010" name="Stand. Genomic Sci.">
        <title>Complete genome sequence of Segniliparus rotundus type strain (CDC 1076).</title>
        <authorList>
            <person name="Sikorski J."/>
            <person name="Lapidus A."/>
            <person name="Copeland A."/>
            <person name="Misra M."/>
            <person name="Glavina Del Rio T."/>
            <person name="Nolan M."/>
            <person name="Lucas S."/>
            <person name="Chen F."/>
            <person name="Tice H."/>
            <person name="Cheng J.F."/>
            <person name="Jando M."/>
            <person name="Schneider S."/>
            <person name="Bruce D."/>
            <person name="Goodwin L."/>
            <person name="Pitluck S."/>
            <person name="Liolios K."/>
            <person name="Mikhailova N."/>
            <person name="Pati A."/>
            <person name="Ivanova N."/>
            <person name="Mavromatis K."/>
            <person name="Chen A."/>
            <person name="Palaniappan K."/>
            <person name="Chertkov O."/>
            <person name="Land M."/>
            <person name="Hauser L."/>
            <person name="Chang Y.J."/>
            <person name="Jeffries C.D."/>
            <person name="Brettin T."/>
            <person name="Detter J.C."/>
            <person name="Han C."/>
            <person name="Rohde M."/>
            <person name="Goker M."/>
            <person name="Bristow J."/>
            <person name="Eisen J.A."/>
            <person name="Markowitz V."/>
            <person name="Hugenholtz P."/>
            <person name="Kyrpides N.C."/>
            <person name="Klenk H.P."/>
        </authorList>
    </citation>
    <scope>NUCLEOTIDE SEQUENCE [LARGE SCALE GENOMIC DNA]</scope>
    <source>
        <strain evidence="2">ATCC BAA-972 / CDC 1076 / CIP 108378 / DSM 44985 / JCM 13578</strain>
    </source>
</reference>
<dbReference type="KEGG" id="srt:Srot_2672"/>
<dbReference type="AlphaFoldDB" id="D6ZCD7"/>
<accession>D6ZCD7</accession>
<dbReference type="Proteomes" id="UP000002247">
    <property type="component" value="Chromosome"/>
</dbReference>
<evidence type="ECO:0000313" key="2">
    <source>
        <dbReference type="Proteomes" id="UP000002247"/>
    </source>
</evidence>
<keyword evidence="2" id="KW-1185">Reference proteome</keyword>
<dbReference type="OrthoDB" id="9915147at2"/>
<organism evidence="1 2">
    <name type="scientific">Segniliparus rotundus (strain ATCC BAA-972 / CDC 1076 / CIP 108378 / DSM 44985 / JCM 13578)</name>
    <dbReference type="NCBI Taxonomy" id="640132"/>
    <lineage>
        <taxon>Bacteria</taxon>
        <taxon>Bacillati</taxon>
        <taxon>Actinomycetota</taxon>
        <taxon>Actinomycetes</taxon>
        <taxon>Mycobacteriales</taxon>
        <taxon>Segniliparaceae</taxon>
        <taxon>Segniliparus</taxon>
    </lineage>
</organism>
<proteinExistence type="predicted"/>
<dbReference type="RefSeq" id="WP_013139555.1">
    <property type="nucleotide sequence ID" value="NC_014168.1"/>
</dbReference>
<sequence>MAFLHHTPTLFEHAFTDRCRRSARWLRAAAGMSAQERAFARAMQTPLAVVKPTNATPRRN</sequence>
<dbReference type="EMBL" id="CP001958">
    <property type="protein sequence ID" value="ADG99106.1"/>
    <property type="molecule type" value="Genomic_DNA"/>
</dbReference>
<name>D6ZCD7_SEGRD</name>
<protein>
    <submittedName>
        <fullName evidence="1">Uncharacterized protein</fullName>
    </submittedName>
</protein>
<evidence type="ECO:0000313" key="1">
    <source>
        <dbReference type="EMBL" id="ADG99106.1"/>
    </source>
</evidence>